<feature type="compositionally biased region" description="Low complexity" evidence="1">
    <location>
        <begin position="154"/>
        <end position="171"/>
    </location>
</feature>
<evidence type="ECO:0000256" key="1">
    <source>
        <dbReference type="SAM" id="MobiDB-lite"/>
    </source>
</evidence>
<feature type="domain" description="INO80 complex subunit B-like conserved region" evidence="2">
    <location>
        <begin position="207"/>
        <end position="326"/>
    </location>
</feature>
<dbReference type="SMART" id="SM01406">
    <property type="entry name" value="PAPA-1"/>
    <property type="match status" value="1"/>
</dbReference>
<feature type="compositionally biased region" description="Polar residues" evidence="1">
    <location>
        <begin position="97"/>
        <end position="107"/>
    </location>
</feature>
<dbReference type="AlphaFoldDB" id="A0A8H7XXU2"/>
<dbReference type="InterPro" id="IPR029523">
    <property type="entry name" value="INO80B/Ies2"/>
</dbReference>
<dbReference type="Pfam" id="PF04795">
    <property type="entry name" value="PAPA-1"/>
    <property type="match status" value="1"/>
</dbReference>
<dbReference type="InterPro" id="IPR006880">
    <property type="entry name" value="INO80B_C"/>
</dbReference>
<feature type="compositionally biased region" description="Basic residues" evidence="1">
    <location>
        <begin position="238"/>
        <end position="249"/>
    </location>
</feature>
<dbReference type="GO" id="GO:0006338">
    <property type="term" value="P:chromatin remodeling"/>
    <property type="evidence" value="ECO:0007669"/>
    <property type="project" value="InterPro"/>
</dbReference>
<feature type="region of interest" description="Disordered" evidence="1">
    <location>
        <begin position="385"/>
        <end position="449"/>
    </location>
</feature>
<feature type="region of interest" description="Disordered" evidence="1">
    <location>
        <begin position="1"/>
        <end position="298"/>
    </location>
</feature>
<gene>
    <name evidence="3" type="ORF">JR316_005361</name>
</gene>
<dbReference type="PANTHER" id="PTHR21561">
    <property type="entry name" value="INO80 COMPLEX SUBUNIT B"/>
    <property type="match status" value="1"/>
</dbReference>
<proteinExistence type="predicted"/>
<dbReference type="PANTHER" id="PTHR21561:SF12">
    <property type="entry name" value="INO80 COMPLEX SUBUNIT B"/>
    <property type="match status" value="1"/>
</dbReference>
<comment type="caution">
    <text evidence="3">The sequence shown here is derived from an EMBL/GenBank/DDBJ whole genome shotgun (WGS) entry which is preliminary data.</text>
</comment>
<organism evidence="3">
    <name type="scientific">Psilocybe cubensis</name>
    <name type="common">Psychedelic mushroom</name>
    <name type="synonym">Stropharia cubensis</name>
    <dbReference type="NCBI Taxonomy" id="181762"/>
    <lineage>
        <taxon>Eukaryota</taxon>
        <taxon>Fungi</taxon>
        <taxon>Dikarya</taxon>
        <taxon>Basidiomycota</taxon>
        <taxon>Agaricomycotina</taxon>
        <taxon>Agaricomycetes</taxon>
        <taxon>Agaricomycetidae</taxon>
        <taxon>Agaricales</taxon>
        <taxon>Agaricineae</taxon>
        <taxon>Strophariaceae</taxon>
        <taxon>Psilocybe</taxon>
    </lineage>
</organism>
<dbReference type="OrthoDB" id="2021186at2759"/>
<evidence type="ECO:0000313" key="3">
    <source>
        <dbReference type="EMBL" id="KAG5168807.1"/>
    </source>
</evidence>
<feature type="compositionally biased region" description="Acidic residues" evidence="1">
    <location>
        <begin position="283"/>
        <end position="298"/>
    </location>
</feature>
<sequence>MPPRTRRSAAVAAAALVADMQMESEPEEEEEEEDEEEEEEQVDIENDDEDGEGEEGDEDEDAESEEQDSDAEEEEEEEEEEPVVPQPRLKITLKLPANNTSSNSGGTATPDDQENDYVFTRTPRRRAKTKVIQDIDVESEDPTSNSDSEEKEQSAPSRSTGTPSGTAGPSTKPMTTRQAVLASVVDPSHVSLNEGTRSKKQPLNETELALRREETARKRKNLSEKKLQDEKAETINRLLKKQSRPKNKRNNTGDDRSPMPGSGARTPKVKTAAAAASKNGNGEDGEDAEGDEDEEDAMEIVPEPVEEVKPVMYRWVSTIRALPPVEPITAAPANGGVTADGEGGMKHEDVDMQVDKEADGKQMVVKKEVQVPIMRITFSIPELALARHPPPPTQPNTVLPTSETINPSNSTAMQVDDDNSVSKPSEEELQRQAREKERAEKEARARGPGVCAVDGCGLPRKYRHPGDWTVGACGMGHLKEVGRLVERRAVV</sequence>
<feature type="compositionally biased region" description="Basic and acidic residues" evidence="1">
    <location>
        <begin position="208"/>
        <end position="234"/>
    </location>
</feature>
<reference evidence="3" key="1">
    <citation type="submission" date="2021-02" db="EMBL/GenBank/DDBJ databases">
        <title>Psilocybe cubensis genome.</title>
        <authorList>
            <person name="Mckernan K.J."/>
            <person name="Crawford S."/>
            <person name="Trippe A."/>
            <person name="Kane L.T."/>
            <person name="Mclaughlin S."/>
        </authorList>
    </citation>
    <scope>NUCLEOTIDE SEQUENCE [LARGE SCALE GENOMIC DNA]</scope>
    <source>
        <strain evidence="3">MGC-MH-2018</strain>
    </source>
</reference>
<feature type="compositionally biased region" description="Basic and acidic residues" evidence="1">
    <location>
        <begin position="424"/>
        <end position="445"/>
    </location>
</feature>
<feature type="compositionally biased region" description="Polar residues" evidence="1">
    <location>
        <begin position="402"/>
        <end position="413"/>
    </location>
</feature>
<feature type="compositionally biased region" description="Low complexity" evidence="1">
    <location>
        <begin position="9"/>
        <end position="18"/>
    </location>
</feature>
<accession>A0A8H7XXU2</accession>
<dbReference type="EMBL" id="JAFIQS010000005">
    <property type="protein sequence ID" value="KAG5168807.1"/>
    <property type="molecule type" value="Genomic_DNA"/>
</dbReference>
<evidence type="ECO:0000259" key="2">
    <source>
        <dbReference type="SMART" id="SM01406"/>
    </source>
</evidence>
<dbReference type="GO" id="GO:0031011">
    <property type="term" value="C:Ino80 complex"/>
    <property type="evidence" value="ECO:0007669"/>
    <property type="project" value="InterPro"/>
</dbReference>
<protein>
    <recommendedName>
        <fullName evidence="2">INO80 complex subunit B-like conserved region domain-containing protein</fullName>
    </recommendedName>
</protein>
<feature type="compositionally biased region" description="Acidic residues" evidence="1">
    <location>
        <begin position="22"/>
        <end position="82"/>
    </location>
</feature>
<name>A0A8H7XXU2_PSICU</name>